<organism evidence="2 3">
    <name type="scientific">Variimorphobacter saccharofermentans</name>
    <dbReference type="NCBI Taxonomy" id="2755051"/>
    <lineage>
        <taxon>Bacteria</taxon>
        <taxon>Bacillati</taxon>
        <taxon>Bacillota</taxon>
        <taxon>Clostridia</taxon>
        <taxon>Lachnospirales</taxon>
        <taxon>Lachnospiraceae</taxon>
        <taxon>Variimorphobacter</taxon>
    </lineage>
</organism>
<keyword evidence="3" id="KW-1185">Reference proteome</keyword>
<protein>
    <submittedName>
        <fullName evidence="2">Type II secretion system F family protein</fullName>
    </submittedName>
</protein>
<dbReference type="PANTHER" id="PTHR35007:SF1">
    <property type="entry name" value="PILUS ASSEMBLY PROTEIN"/>
    <property type="match status" value="1"/>
</dbReference>
<dbReference type="RefSeq" id="WP_228354259.1">
    <property type="nucleotide sequence ID" value="NZ_JACEGA010000001.1"/>
</dbReference>
<keyword evidence="1" id="KW-1133">Transmembrane helix</keyword>
<accession>A0A839K501</accession>
<dbReference type="PANTHER" id="PTHR35007">
    <property type="entry name" value="INTEGRAL MEMBRANE PROTEIN-RELATED"/>
    <property type="match status" value="1"/>
</dbReference>
<feature type="transmembrane region" description="Helical" evidence="1">
    <location>
        <begin position="219"/>
        <end position="239"/>
    </location>
</feature>
<name>A0A839K501_9FIRM</name>
<feature type="transmembrane region" description="Helical" evidence="1">
    <location>
        <begin position="32"/>
        <end position="51"/>
    </location>
</feature>
<dbReference type="AlphaFoldDB" id="A0A839K501"/>
<dbReference type="Proteomes" id="UP000574276">
    <property type="component" value="Unassembled WGS sequence"/>
</dbReference>
<keyword evidence="1" id="KW-0812">Transmembrane</keyword>
<sequence>MIQNYNQYQFTGKEMLKYLLLGMAASVLLGELFYRSIWGVLLLSPLIYLFLRLKKKELIKKRKWDLNKEFRDGILSLSAALEAGYSAENAFEEAYKDLKLIYPEDSLILSEFSYIIHQIKMNITVEQAIKNFGERTGVEDILSFSEVFSTAKRTGGDLIKVIKLTSSVICDKIEVKREIITLITAKRLESNIMKAIPIFILAYFQASSPEFLAPLYHNVFGVVVMTVFLGIYLLAYRIIDHIISIEV</sequence>
<gene>
    <name evidence="2" type="ORF">H0486_17660</name>
</gene>
<dbReference type="EMBL" id="JACEGA010000001">
    <property type="protein sequence ID" value="MBB2184696.1"/>
    <property type="molecule type" value="Genomic_DNA"/>
</dbReference>
<comment type="caution">
    <text evidence="2">The sequence shown here is derived from an EMBL/GenBank/DDBJ whole genome shotgun (WGS) entry which is preliminary data.</text>
</comment>
<reference evidence="2 3" key="1">
    <citation type="submission" date="2020-07" db="EMBL/GenBank/DDBJ databases">
        <title>Characterization and genome sequencing of isolate MD1, a novel member within the family Lachnospiraceae.</title>
        <authorList>
            <person name="Rettenmaier R."/>
            <person name="Di Bello L."/>
            <person name="Zinser C."/>
            <person name="Scheitz K."/>
            <person name="Liebl W."/>
            <person name="Zverlov V."/>
        </authorList>
    </citation>
    <scope>NUCLEOTIDE SEQUENCE [LARGE SCALE GENOMIC DNA]</scope>
    <source>
        <strain evidence="2 3">MD1</strain>
    </source>
</reference>
<feature type="transmembrane region" description="Helical" evidence="1">
    <location>
        <begin position="195"/>
        <end position="213"/>
    </location>
</feature>
<keyword evidence="1" id="KW-0472">Membrane</keyword>
<evidence type="ECO:0000313" key="3">
    <source>
        <dbReference type="Proteomes" id="UP000574276"/>
    </source>
</evidence>
<evidence type="ECO:0000313" key="2">
    <source>
        <dbReference type="EMBL" id="MBB2184696.1"/>
    </source>
</evidence>
<proteinExistence type="predicted"/>
<evidence type="ECO:0000256" key="1">
    <source>
        <dbReference type="SAM" id="Phobius"/>
    </source>
</evidence>